<dbReference type="Gene3D" id="2.60.40.1120">
    <property type="entry name" value="Carboxypeptidase-like, regulatory domain"/>
    <property type="match status" value="2"/>
</dbReference>
<keyword evidence="2" id="KW-1185">Reference proteome</keyword>
<dbReference type="InterPro" id="IPR050753">
    <property type="entry name" value="Peptidase_M14_domain"/>
</dbReference>
<dbReference type="OrthoDB" id="9798386at2"/>
<protein>
    <submittedName>
        <fullName evidence="1">Uncharacterized protein</fullName>
    </submittedName>
</protein>
<dbReference type="GO" id="GO:0005615">
    <property type="term" value="C:extracellular space"/>
    <property type="evidence" value="ECO:0007669"/>
    <property type="project" value="TreeGrafter"/>
</dbReference>
<gene>
    <name evidence="1" type="ORF">CYL18_12915</name>
</gene>
<dbReference type="GO" id="GO:0016485">
    <property type="term" value="P:protein processing"/>
    <property type="evidence" value="ECO:0007669"/>
    <property type="project" value="TreeGrafter"/>
</dbReference>
<dbReference type="Gene3D" id="2.60.40.10">
    <property type="entry name" value="Immunoglobulins"/>
    <property type="match status" value="2"/>
</dbReference>
<comment type="caution">
    <text evidence="1">The sequence shown here is derived from an EMBL/GenBank/DDBJ whole genome shotgun (WGS) entry which is preliminary data.</text>
</comment>
<name>A0A2S7MYN2_9BACI</name>
<sequence length="600" mass="64711">MIHHPACQIAHFTSVSTFYIIWNKTFYRSYELTHATGEYTVRAEAYGYQSRSQTVNVEDEGTAIANFTLEETPQGTVSGVVTNSSTGEPVEGATIYVVEDAAITPVTTNEDGEYTLTAYEGTYTLKITAPSYYSTQTTVTIEEGEPATVNIDLRPFIGYAGEIGYDDGTAENARAFYDAGNGWAVKMSLKEGEEQAMVTGALLRFWDTTWPVPGGTAFDVSVYDASGTDGAPGNKLAGPFSHTALRDGTWTHVDLTEHGIMVEGDFYILYTQTSPNPNTPGLGTDEDGPNAGRSWQYVGGAWSKAPEAEGNYMIRATVNYELQVPVITSPADGSYTNKDKVTVEGTSSPDTTIELYNNGEEATETETNASGVFSAEVELEDGANELTAKATTDVGSTDESEPVTVILDQAKPELEITSPENGSKYNKETVTVTGTVADENLDWVKVNGQTATVKDGTFSKRIILDEGSNQITVQAKDKAGNSIKKTVTIDVKYTAPTFENLMPNEDKELESGESVKVEFDSEEGLDATFSILLPLTNTRQSANAIELPMRETSPGHYVGYYTATKNVTANGAAVQVTATDDYGNKTVERAEGLLYINAAK</sequence>
<reference evidence="1 2" key="1">
    <citation type="submission" date="2017-12" db="EMBL/GenBank/DDBJ databases">
        <title>Taxonomic description and draft genome of Pradoshia cofamensis Gen. nov., sp. nov., a thermotolerant bacillale isolated from anterior gut of earthworm Eisenia fetida.</title>
        <authorList>
            <person name="Saha T."/>
            <person name="Chakraborty R."/>
        </authorList>
    </citation>
    <scope>NUCLEOTIDE SEQUENCE [LARGE SCALE GENOMIC DNA]</scope>
    <source>
        <strain evidence="1 2">EAG3</strain>
    </source>
</reference>
<dbReference type="Pfam" id="PF13620">
    <property type="entry name" value="CarboxypepD_reg"/>
    <property type="match status" value="1"/>
</dbReference>
<dbReference type="EMBL" id="PKOZ01000007">
    <property type="protein sequence ID" value="PQD94879.1"/>
    <property type="molecule type" value="Genomic_DNA"/>
</dbReference>
<evidence type="ECO:0000313" key="2">
    <source>
        <dbReference type="Proteomes" id="UP000239663"/>
    </source>
</evidence>
<organism evidence="1 2">
    <name type="scientific">Pradoshia eiseniae</name>
    <dbReference type="NCBI Taxonomy" id="2064768"/>
    <lineage>
        <taxon>Bacteria</taxon>
        <taxon>Bacillati</taxon>
        <taxon>Bacillota</taxon>
        <taxon>Bacilli</taxon>
        <taxon>Bacillales</taxon>
        <taxon>Bacillaceae</taxon>
        <taxon>Pradoshia</taxon>
    </lineage>
</organism>
<dbReference type="InterPro" id="IPR013783">
    <property type="entry name" value="Ig-like_fold"/>
</dbReference>
<proteinExistence type="predicted"/>
<dbReference type="GO" id="GO:0004181">
    <property type="term" value="F:metallocarboxypeptidase activity"/>
    <property type="evidence" value="ECO:0007669"/>
    <property type="project" value="TreeGrafter"/>
</dbReference>
<dbReference type="InterPro" id="IPR008969">
    <property type="entry name" value="CarboxyPept-like_regulatory"/>
</dbReference>
<dbReference type="PANTHER" id="PTHR11532:SF57">
    <property type="entry name" value="CARBOXYPEPTIDASE D, B"/>
    <property type="match status" value="1"/>
</dbReference>
<dbReference type="Pfam" id="PF09136">
    <property type="entry name" value="Glucodextran_B"/>
    <property type="match status" value="2"/>
</dbReference>
<dbReference type="SUPFAM" id="SSF49464">
    <property type="entry name" value="Carboxypeptidase regulatory domain-like"/>
    <property type="match status" value="2"/>
</dbReference>
<dbReference type="AlphaFoldDB" id="A0A2S7MYN2"/>
<evidence type="ECO:0000313" key="1">
    <source>
        <dbReference type="EMBL" id="PQD94879.1"/>
    </source>
</evidence>
<dbReference type="PANTHER" id="PTHR11532">
    <property type="entry name" value="PROTEASE M14 CARBOXYPEPTIDASE"/>
    <property type="match status" value="1"/>
</dbReference>
<accession>A0A2S7MYN2</accession>
<dbReference type="GO" id="GO:0006518">
    <property type="term" value="P:peptide metabolic process"/>
    <property type="evidence" value="ECO:0007669"/>
    <property type="project" value="TreeGrafter"/>
</dbReference>
<dbReference type="Proteomes" id="UP000239663">
    <property type="component" value="Unassembled WGS sequence"/>
</dbReference>
<dbReference type="RefSeq" id="WP_104849954.1">
    <property type="nucleotide sequence ID" value="NZ_PKOZ01000007.1"/>
</dbReference>